<reference evidence="3" key="1">
    <citation type="journal article" date="2019" name="Int. J. Syst. Evol. Microbiol.">
        <title>The Global Catalogue of Microorganisms (GCM) 10K type strain sequencing project: providing services to taxonomists for standard genome sequencing and annotation.</title>
        <authorList>
            <consortium name="The Broad Institute Genomics Platform"/>
            <consortium name="The Broad Institute Genome Sequencing Center for Infectious Disease"/>
            <person name="Wu L."/>
            <person name="Ma J."/>
        </authorList>
    </citation>
    <scope>NUCLEOTIDE SEQUENCE [LARGE SCALE GENOMIC DNA]</scope>
    <source>
        <strain evidence="3">JCM 18409</strain>
    </source>
</reference>
<evidence type="ECO:0000313" key="3">
    <source>
        <dbReference type="Proteomes" id="UP001501759"/>
    </source>
</evidence>
<evidence type="ECO:0008006" key="4">
    <source>
        <dbReference type="Google" id="ProtNLM"/>
    </source>
</evidence>
<feature type="region of interest" description="Disordered" evidence="1">
    <location>
        <begin position="130"/>
        <end position="154"/>
    </location>
</feature>
<name>A0ABP9IP31_9ACTN</name>
<sequence>MWAALAPTGVTLLGRGGLDGIDLAGAGCALGAGATWAAYIRLSARTGSRFPQADGLAPAMAGGALLSPPAGPAEQGDALFHPLTLALGAAVALLSSVLPSTLELLALWRLRSSTFTVLMSLAPRSRRSRATSSWARASARPNTGPSPVARRPSPVVVAGAGAVRASAHGPHAPLAD</sequence>
<proteinExistence type="predicted"/>
<dbReference type="EMBL" id="BAABKB010000004">
    <property type="protein sequence ID" value="GAA5004791.1"/>
    <property type="molecule type" value="Genomic_DNA"/>
</dbReference>
<gene>
    <name evidence="2" type="ORF">GCM10023335_21230</name>
</gene>
<organism evidence="2 3">
    <name type="scientific">Streptomyces siamensis</name>
    <dbReference type="NCBI Taxonomy" id="1274986"/>
    <lineage>
        <taxon>Bacteria</taxon>
        <taxon>Bacillati</taxon>
        <taxon>Actinomycetota</taxon>
        <taxon>Actinomycetes</taxon>
        <taxon>Kitasatosporales</taxon>
        <taxon>Streptomycetaceae</taxon>
        <taxon>Streptomyces</taxon>
    </lineage>
</organism>
<protein>
    <recommendedName>
        <fullName evidence="4">Integral membrane protein</fullName>
    </recommendedName>
</protein>
<evidence type="ECO:0000313" key="2">
    <source>
        <dbReference type="EMBL" id="GAA5004791.1"/>
    </source>
</evidence>
<evidence type="ECO:0000256" key="1">
    <source>
        <dbReference type="SAM" id="MobiDB-lite"/>
    </source>
</evidence>
<keyword evidence="3" id="KW-1185">Reference proteome</keyword>
<dbReference type="Proteomes" id="UP001501759">
    <property type="component" value="Unassembled WGS sequence"/>
</dbReference>
<accession>A0ABP9IP31</accession>
<comment type="caution">
    <text evidence="2">The sequence shown here is derived from an EMBL/GenBank/DDBJ whole genome shotgun (WGS) entry which is preliminary data.</text>
</comment>